<dbReference type="PROSITE" id="PS00109">
    <property type="entry name" value="PROTEIN_KINASE_TYR"/>
    <property type="match status" value="1"/>
</dbReference>
<evidence type="ECO:0000256" key="1">
    <source>
        <dbReference type="ARBA" id="ARBA00009196"/>
    </source>
</evidence>
<comment type="catalytic activity">
    <reaction evidence="11">
        <text>L-seryl-[protein] + ATP = O-phospho-L-seryl-[protein] + ADP + H(+)</text>
        <dbReference type="Rhea" id="RHEA:17989"/>
        <dbReference type="Rhea" id="RHEA-COMP:9863"/>
        <dbReference type="Rhea" id="RHEA-COMP:11604"/>
        <dbReference type="ChEBI" id="CHEBI:15378"/>
        <dbReference type="ChEBI" id="CHEBI:29999"/>
        <dbReference type="ChEBI" id="CHEBI:30616"/>
        <dbReference type="ChEBI" id="CHEBI:83421"/>
        <dbReference type="ChEBI" id="CHEBI:456216"/>
        <dbReference type="EC" id="2.7.11.1"/>
    </reaction>
</comment>
<dbReference type="Proteomes" id="UP000612009">
    <property type="component" value="Unassembled WGS sequence"/>
</dbReference>
<evidence type="ECO:0000313" key="14">
    <source>
        <dbReference type="Proteomes" id="UP000612009"/>
    </source>
</evidence>
<gene>
    <name evidence="13" type="primary">rio1</name>
    <name evidence="13" type="ORF">LAKADJCE_00314</name>
</gene>
<keyword evidence="4 13" id="KW-0808">Transferase</keyword>
<dbReference type="InterPro" id="IPR000687">
    <property type="entry name" value="RIO_kinase"/>
</dbReference>
<dbReference type="SMART" id="SM00090">
    <property type="entry name" value="RIO"/>
    <property type="match status" value="1"/>
</dbReference>
<evidence type="ECO:0000256" key="11">
    <source>
        <dbReference type="ARBA" id="ARBA00048679"/>
    </source>
</evidence>
<evidence type="ECO:0000256" key="9">
    <source>
        <dbReference type="ARBA" id="ARBA00022842"/>
    </source>
</evidence>
<keyword evidence="6" id="KW-0547">Nucleotide-binding</keyword>
<dbReference type="Gene3D" id="1.10.510.10">
    <property type="entry name" value="Transferase(Phosphotransferase) domain 1"/>
    <property type="match status" value="1"/>
</dbReference>
<evidence type="ECO:0000256" key="4">
    <source>
        <dbReference type="ARBA" id="ARBA00022679"/>
    </source>
</evidence>
<name>A0A811T9Y4_9EURY</name>
<dbReference type="GO" id="GO:0046872">
    <property type="term" value="F:metal ion binding"/>
    <property type="evidence" value="ECO:0007669"/>
    <property type="project" value="UniProtKB-KW"/>
</dbReference>
<evidence type="ECO:0000256" key="3">
    <source>
        <dbReference type="ARBA" id="ARBA00022527"/>
    </source>
</evidence>
<feature type="domain" description="Protein kinase" evidence="12">
    <location>
        <begin position="52"/>
        <end position="258"/>
    </location>
</feature>
<sequence>MRPDKKILKIEAKLDKLRIKHKDSDNHQVAENVFDDATLKTLYYLSNRGYIKAFGGSISTGKEANVFDAIGKNDEDVAIKIYRISSSNFKAVQEYILGDHRFENVRHDRKNIVLTLAKKEFQNLKRVRDAGVRVPQPFVIERNVLIMEFIGQNSIPSPQLRNVKMELEDTKHVFEQIVEYMRIMYCDADIVHSDLSEYNILIEEGITPVIIDIGQGVLRSHPMSEQFLKRDVSNVVRFFKKRGVNATDEQVMTTITQG</sequence>
<dbReference type="EMBL" id="CAJHIR010000013">
    <property type="protein sequence ID" value="CAD6492433.1"/>
    <property type="molecule type" value="Genomic_DNA"/>
</dbReference>
<organism evidence="13 14">
    <name type="scientific">Candidatus Argoarchaeum ethanivorans</name>
    <dbReference type="NCBI Taxonomy" id="2608793"/>
    <lineage>
        <taxon>Archaea</taxon>
        <taxon>Methanobacteriati</taxon>
        <taxon>Methanobacteriota</taxon>
        <taxon>Stenosarchaea group</taxon>
        <taxon>Methanomicrobia</taxon>
        <taxon>Methanosarcinales</taxon>
        <taxon>Methanosarcinales incertae sedis</taxon>
        <taxon>GOM Arc I cluster</taxon>
        <taxon>Candidatus Argoarchaeum</taxon>
    </lineage>
</organism>
<dbReference type="Pfam" id="PF01163">
    <property type="entry name" value="RIO1"/>
    <property type="match status" value="1"/>
</dbReference>
<evidence type="ECO:0000313" key="13">
    <source>
        <dbReference type="EMBL" id="CAD6492433.1"/>
    </source>
</evidence>
<keyword evidence="8" id="KW-0067">ATP-binding</keyword>
<dbReference type="CDD" id="cd05145">
    <property type="entry name" value="RIO1_like"/>
    <property type="match status" value="1"/>
</dbReference>
<protein>
    <recommendedName>
        <fullName evidence="2">non-specific serine/threonine protein kinase</fullName>
        <ecNumber evidence="2">2.7.11.1</ecNumber>
    </recommendedName>
</protein>
<evidence type="ECO:0000256" key="5">
    <source>
        <dbReference type="ARBA" id="ARBA00022723"/>
    </source>
</evidence>
<comment type="catalytic activity">
    <reaction evidence="10">
        <text>L-threonyl-[protein] + ATP = O-phospho-L-threonyl-[protein] + ADP + H(+)</text>
        <dbReference type="Rhea" id="RHEA:46608"/>
        <dbReference type="Rhea" id="RHEA-COMP:11060"/>
        <dbReference type="Rhea" id="RHEA-COMP:11605"/>
        <dbReference type="ChEBI" id="CHEBI:15378"/>
        <dbReference type="ChEBI" id="CHEBI:30013"/>
        <dbReference type="ChEBI" id="CHEBI:30616"/>
        <dbReference type="ChEBI" id="CHEBI:61977"/>
        <dbReference type="ChEBI" id="CHEBI:456216"/>
        <dbReference type="EC" id="2.7.11.1"/>
    </reaction>
</comment>
<dbReference type="InterPro" id="IPR011009">
    <property type="entry name" value="Kinase-like_dom_sf"/>
</dbReference>
<comment type="caution">
    <text evidence="13">The sequence shown here is derived from an EMBL/GenBank/DDBJ whole genome shotgun (WGS) entry which is preliminary data.</text>
</comment>
<dbReference type="PROSITE" id="PS50011">
    <property type="entry name" value="PROTEIN_KINASE_DOM"/>
    <property type="match status" value="1"/>
</dbReference>
<dbReference type="Gene3D" id="3.30.200.20">
    <property type="entry name" value="Phosphorylase Kinase, domain 1"/>
    <property type="match status" value="1"/>
</dbReference>
<evidence type="ECO:0000256" key="8">
    <source>
        <dbReference type="ARBA" id="ARBA00022840"/>
    </source>
</evidence>
<dbReference type="InterPro" id="IPR051272">
    <property type="entry name" value="RIO-type_Ser/Thr_kinase"/>
</dbReference>
<evidence type="ECO:0000256" key="7">
    <source>
        <dbReference type="ARBA" id="ARBA00022777"/>
    </source>
</evidence>
<evidence type="ECO:0000259" key="12">
    <source>
        <dbReference type="PROSITE" id="PS50011"/>
    </source>
</evidence>
<dbReference type="EC" id="2.7.11.1" evidence="2"/>
<dbReference type="PANTHER" id="PTHR45723">
    <property type="entry name" value="SERINE/THREONINE-PROTEIN KINASE RIO1"/>
    <property type="match status" value="1"/>
</dbReference>
<keyword evidence="7 13" id="KW-0418">Kinase</keyword>
<keyword evidence="9" id="KW-0460">Magnesium</keyword>
<dbReference type="InterPro" id="IPR008266">
    <property type="entry name" value="Tyr_kinase_AS"/>
</dbReference>
<proteinExistence type="inferred from homology"/>
<evidence type="ECO:0000256" key="2">
    <source>
        <dbReference type="ARBA" id="ARBA00012513"/>
    </source>
</evidence>
<accession>A0A811T9Y4</accession>
<reference evidence="13" key="1">
    <citation type="submission" date="2020-10" db="EMBL/GenBank/DDBJ databases">
        <authorList>
            <person name="Hahn C.J."/>
            <person name="Laso-Perez R."/>
            <person name="Vulcano F."/>
            <person name="Vaziourakis K.-M."/>
            <person name="Stokke R."/>
            <person name="Steen I.H."/>
            <person name="Teske A."/>
            <person name="Boetius A."/>
            <person name="Liebeke M."/>
            <person name="Amann R."/>
            <person name="Knittel K."/>
        </authorList>
    </citation>
    <scope>NUCLEOTIDE SEQUENCE</scope>
    <source>
        <strain evidence="13">Gfbio:e3339647-f889-4370-9287-4fb5cb688e4c:AG392J18_GoMArc1</strain>
    </source>
</reference>
<evidence type="ECO:0000256" key="10">
    <source>
        <dbReference type="ARBA" id="ARBA00047899"/>
    </source>
</evidence>
<dbReference type="SUPFAM" id="SSF56112">
    <property type="entry name" value="Protein kinase-like (PK-like)"/>
    <property type="match status" value="1"/>
</dbReference>
<evidence type="ECO:0000256" key="6">
    <source>
        <dbReference type="ARBA" id="ARBA00022741"/>
    </source>
</evidence>
<keyword evidence="5" id="KW-0479">Metal-binding</keyword>
<dbReference type="InterPro" id="IPR018934">
    <property type="entry name" value="RIO_dom"/>
</dbReference>
<dbReference type="AlphaFoldDB" id="A0A811T9Y4"/>
<keyword evidence="3" id="KW-0723">Serine/threonine-protein kinase</keyword>
<dbReference type="GO" id="GO:0005524">
    <property type="term" value="F:ATP binding"/>
    <property type="evidence" value="ECO:0007669"/>
    <property type="project" value="UniProtKB-KW"/>
</dbReference>
<dbReference type="InterPro" id="IPR000719">
    <property type="entry name" value="Prot_kinase_dom"/>
</dbReference>
<comment type="similarity">
    <text evidence="1">Belongs to the protein kinase superfamily. RIO-type Ser/Thr kinase family.</text>
</comment>
<dbReference type="GO" id="GO:0004674">
    <property type="term" value="F:protein serine/threonine kinase activity"/>
    <property type="evidence" value="ECO:0007669"/>
    <property type="project" value="UniProtKB-KW"/>
</dbReference>